<protein>
    <recommendedName>
        <fullName evidence="4">ABC transporter domain-containing protein</fullName>
    </recommendedName>
</protein>
<dbReference type="EMBL" id="JXII01000001">
    <property type="protein sequence ID" value="KIH71863.1"/>
    <property type="molecule type" value="Genomic_DNA"/>
</dbReference>
<dbReference type="GO" id="GO:0005524">
    <property type="term" value="F:ATP binding"/>
    <property type="evidence" value="ECO:0007669"/>
    <property type="project" value="UniProtKB-KW"/>
</dbReference>
<dbReference type="InterPro" id="IPR003593">
    <property type="entry name" value="AAA+_ATPase"/>
</dbReference>
<reference evidence="5 6" key="1">
    <citation type="submission" date="2015-01" db="EMBL/GenBank/DDBJ databases">
        <title>Genome sequences of high lactate-tolerant strain Salinicoccus roseus W12 with industrial interest.</title>
        <authorList>
            <person name="Wang H."/>
            <person name="Yu B."/>
        </authorList>
    </citation>
    <scope>NUCLEOTIDE SEQUENCE [LARGE SCALE GENOMIC DNA]</scope>
    <source>
        <strain evidence="5 6">W12</strain>
    </source>
</reference>
<keyword evidence="1" id="KW-0813">Transport</keyword>
<evidence type="ECO:0000256" key="3">
    <source>
        <dbReference type="ARBA" id="ARBA00022840"/>
    </source>
</evidence>
<dbReference type="PROSITE" id="PS50893">
    <property type="entry name" value="ABC_TRANSPORTER_2"/>
    <property type="match status" value="1"/>
</dbReference>
<name>A0A0C2DPB9_9STAP</name>
<keyword evidence="2" id="KW-0547">Nucleotide-binding</keyword>
<evidence type="ECO:0000313" key="6">
    <source>
        <dbReference type="Proteomes" id="UP000031546"/>
    </source>
</evidence>
<proteinExistence type="predicted"/>
<feature type="domain" description="ABC transporter" evidence="4">
    <location>
        <begin position="2"/>
        <end position="230"/>
    </location>
</feature>
<keyword evidence="3" id="KW-0067">ATP-binding</keyword>
<dbReference type="InterPro" id="IPR003439">
    <property type="entry name" value="ABC_transporter-like_ATP-bd"/>
</dbReference>
<dbReference type="Pfam" id="PF00005">
    <property type="entry name" value="ABC_tran"/>
    <property type="match status" value="1"/>
</dbReference>
<comment type="caution">
    <text evidence="5">The sequence shown here is derived from an EMBL/GenBank/DDBJ whole genome shotgun (WGS) entry which is preliminary data.</text>
</comment>
<dbReference type="CDD" id="cd03230">
    <property type="entry name" value="ABC_DR_subfamily_A"/>
    <property type="match status" value="1"/>
</dbReference>
<dbReference type="GO" id="GO:0016887">
    <property type="term" value="F:ATP hydrolysis activity"/>
    <property type="evidence" value="ECO:0007669"/>
    <property type="project" value="InterPro"/>
</dbReference>
<dbReference type="SMART" id="SM00382">
    <property type="entry name" value="AAA"/>
    <property type="match status" value="1"/>
</dbReference>
<sequence length="290" mass="33031">MMDAVTVKGLDKYMGRFRLKDINLSLRKGYITGLIGENGSGKSTLIHHMLTLKKQDEGRISILDKDPELEREELLNRIGLVFAEDRFPQNLSPKKLNRLLNIYYINWHADTFFAYLERFNVDATSKVKFLSTGEKVKLSIAIALSHEAELLILDEPTSNLDPTFRMELLDILQTLMMDEDITILFSTHITTDLEKIADYVVMIDDGEVLFDMDKDVLFESYRKVKGDRQIAADAGGVLIGTATNALGFEAMTKEPQALKELYGEKVLIEDLTMDEMMYFIKREKGETING</sequence>
<dbReference type="Gene3D" id="3.40.50.300">
    <property type="entry name" value="P-loop containing nucleotide triphosphate hydrolases"/>
    <property type="match status" value="1"/>
</dbReference>
<dbReference type="Proteomes" id="UP000031546">
    <property type="component" value="Unassembled WGS sequence"/>
</dbReference>
<accession>A0A0C2DPB9</accession>
<dbReference type="STRING" id="45670.SN16_00400"/>
<dbReference type="AlphaFoldDB" id="A0A0C2DPB9"/>
<organism evidence="5 6">
    <name type="scientific">Salinicoccus roseus</name>
    <dbReference type="NCBI Taxonomy" id="45670"/>
    <lineage>
        <taxon>Bacteria</taxon>
        <taxon>Bacillati</taxon>
        <taxon>Bacillota</taxon>
        <taxon>Bacilli</taxon>
        <taxon>Bacillales</taxon>
        <taxon>Staphylococcaceae</taxon>
        <taxon>Salinicoccus</taxon>
    </lineage>
</organism>
<dbReference type="PANTHER" id="PTHR42939">
    <property type="entry name" value="ABC TRANSPORTER ATP-BINDING PROTEIN ALBC-RELATED"/>
    <property type="match status" value="1"/>
</dbReference>
<evidence type="ECO:0000256" key="2">
    <source>
        <dbReference type="ARBA" id="ARBA00022741"/>
    </source>
</evidence>
<dbReference type="InterPro" id="IPR051782">
    <property type="entry name" value="ABC_Transporter_VariousFunc"/>
</dbReference>
<dbReference type="InterPro" id="IPR027417">
    <property type="entry name" value="P-loop_NTPase"/>
</dbReference>
<dbReference type="PANTHER" id="PTHR42939:SF3">
    <property type="entry name" value="ABC TRANSPORTER ATP-BINDING COMPONENT"/>
    <property type="match status" value="1"/>
</dbReference>
<evidence type="ECO:0000256" key="1">
    <source>
        <dbReference type="ARBA" id="ARBA00022448"/>
    </source>
</evidence>
<evidence type="ECO:0000313" key="5">
    <source>
        <dbReference type="EMBL" id="KIH71863.1"/>
    </source>
</evidence>
<evidence type="ECO:0000259" key="4">
    <source>
        <dbReference type="PROSITE" id="PS50893"/>
    </source>
</evidence>
<gene>
    <name evidence="5" type="ORF">SN16_00400</name>
</gene>
<dbReference type="SUPFAM" id="SSF52540">
    <property type="entry name" value="P-loop containing nucleoside triphosphate hydrolases"/>
    <property type="match status" value="1"/>
</dbReference>
<dbReference type="OrthoDB" id="9804819at2"/>